<evidence type="ECO:0000256" key="4">
    <source>
        <dbReference type="ARBA" id="ARBA00022737"/>
    </source>
</evidence>
<evidence type="ECO:0000256" key="7">
    <source>
        <dbReference type="HAMAP-Rule" id="MF_00523"/>
    </source>
</evidence>
<feature type="domain" description="Mannose-1-phosphate guanyltransferase C-terminal" evidence="8">
    <location>
        <begin position="103"/>
        <end position="182"/>
    </location>
</feature>
<dbReference type="GO" id="GO:0016410">
    <property type="term" value="F:N-acyltransferase activity"/>
    <property type="evidence" value="ECO:0007669"/>
    <property type="project" value="InterPro"/>
</dbReference>
<dbReference type="InterPro" id="IPR011004">
    <property type="entry name" value="Trimer_LpxA-like_sf"/>
</dbReference>
<organism evidence="9 10">
    <name type="scientific">Celeribacter neptunius</name>
    <dbReference type="NCBI Taxonomy" id="588602"/>
    <lineage>
        <taxon>Bacteria</taxon>
        <taxon>Pseudomonadati</taxon>
        <taxon>Pseudomonadota</taxon>
        <taxon>Alphaproteobacteria</taxon>
        <taxon>Rhodobacterales</taxon>
        <taxon>Roseobacteraceae</taxon>
        <taxon>Celeribacter</taxon>
    </lineage>
</organism>
<dbReference type="OrthoDB" id="9784739at2"/>
<dbReference type="Gene3D" id="2.160.10.10">
    <property type="entry name" value="Hexapeptide repeat proteins"/>
    <property type="match status" value="1"/>
</dbReference>
<dbReference type="GO" id="GO:0016020">
    <property type="term" value="C:membrane"/>
    <property type="evidence" value="ECO:0007669"/>
    <property type="project" value="GOC"/>
</dbReference>
<accession>A0A1I3LB87</accession>
<sequence length="353" mass="35643">MSITIAELATRLNAPFEGNGEVIVSGAAEPQDAGATDLALAMDPRFAPNIAKGEARAAVLWQGADWAGLGLEAAILVSRGRLAMAGITASFDAGLGLEPGVHPTAVIDPSAEIGEGAAIGPLVVIGKGAKIGKNARIAQHVSIGAHVRIGDDALIHAGVKIGAGATIGDRLIAQPGGVVGADGFSFVTAEKSAVEEARESLGETVEAEGQAWLRIASIGSVVIGDDVELGANVTIDQGTIRATRIGDGTKLDNQVHIGHNVVVGRHCLLCGQVGVAGSTVIGDFCVMGGQAGAADNLKIGAGAIIGAGTGVLSNVPKGKAMMGYPAVAMQTHVEMYKALRRLPRVMSKLIKAD</sequence>
<evidence type="ECO:0000256" key="3">
    <source>
        <dbReference type="ARBA" id="ARBA00022679"/>
    </source>
</evidence>
<evidence type="ECO:0000256" key="5">
    <source>
        <dbReference type="ARBA" id="ARBA00023098"/>
    </source>
</evidence>
<dbReference type="Pfam" id="PF00132">
    <property type="entry name" value="Hexapep"/>
    <property type="match status" value="1"/>
</dbReference>
<proteinExistence type="inferred from homology"/>
<name>A0A1I3LB87_9RHOB</name>
<comment type="catalytic activity">
    <reaction evidence="7">
        <text>a UDP-3-O-[(3R)-3-hydroxyacyl]-alpha-D-glucosamine + a (3R)-hydroxyacyl-[ACP] = a UDP-2-N,3-O-bis[(3R)-3-hydroxyacyl]-alpha-D-glucosamine + holo-[ACP] + H(+)</text>
        <dbReference type="Rhea" id="RHEA:53836"/>
        <dbReference type="Rhea" id="RHEA-COMP:9685"/>
        <dbReference type="Rhea" id="RHEA-COMP:9945"/>
        <dbReference type="ChEBI" id="CHEBI:15378"/>
        <dbReference type="ChEBI" id="CHEBI:64479"/>
        <dbReference type="ChEBI" id="CHEBI:78827"/>
        <dbReference type="ChEBI" id="CHEBI:137740"/>
        <dbReference type="ChEBI" id="CHEBI:137748"/>
        <dbReference type="EC" id="2.3.1.191"/>
    </reaction>
</comment>
<evidence type="ECO:0000256" key="2">
    <source>
        <dbReference type="ARBA" id="ARBA00022556"/>
    </source>
</evidence>
<dbReference type="GO" id="GO:0009245">
    <property type="term" value="P:lipid A biosynthetic process"/>
    <property type="evidence" value="ECO:0007669"/>
    <property type="project" value="UniProtKB-UniRule"/>
</dbReference>
<keyword evidence="4 7" id="KW-0677">Repeat</keyword>
<dbReference type="EC" id="2.3.1.191" evidence="7"/>
<dbReference type="PANTHER" id="PTHR43378:SF2">
    <property type="entry name" value="UDP-3-O-ACYLGLUCOSAMINE N-ACYLTRANSFERASE 1, MITOCHONDRIAL-RELATED"/>
    <property type="match status" value="1"/>
</dbReference>
<comment type="similarity">
    <text evidence="7">Belongs to the transferase hexapeptide repeat family. LpxD subfamily.</text>
</comment>
<dbReference type="UniPathway" id="UPA00973"/>
<gene>
    <name evidence="7" type="primary">lpxD</name>
    <name evidence="9" type="ORF">SAMN04487991_0958</name>
</gene>
<dbReference type="HAMAP" id="MF_00523">
    <property type="entry name" value="LpxD"/>
    <property type="match status" value="1"/>
</dbReference>
<evidence type="ECO:0000256" key="6">
    <source>
        <dbReference type="ARBA" id="ARBA00023315"/>
    </source>
</evidence>
<comment type="function">
    <text evidence="7">Catalyzes the N-acylation of UDP-3-O-acylglucosamine using 3-hydroxyacyl-ACP as the acyl donor. Is involved in the biosynthesis of lipid A, a phosphorylated glycolipid that anchors the lipopolysaccharide to the outer membrane of the cell.</text>
</comment>
<evidence type="ECO:0000256" key="1">
    <source>
        <dbReference type="ARBA" id="ARBA00022516"/>
    </source>
</evidence>
<evidence type="ECO:0000313" key="9">
    <source>
        <dbReference type="EMBL" id="SFI81961.1"/>
    </source>
</evidence>
<keyword evidence="1 7" id="KW-0444">Lipid biosynthesis</keyword>
<dbReference type="NCBIfam" id="NF002060">
    <property type="entry name" value="PRK00892.1"/>
    <property type="match status" value="1"/>
</dbReference>
<dbReference type="GO" id="GO:0103118">
    <property type="term" value="F:UDP-3-O-[(3R)-3-hydroxyacyl]-glucosamine N-acyltransferase activity"/>
    <property type="evidence" value="ECO:0007669"/>
    <property type="project" value="UniProtKB-EC"/>
</dbReference>
<dbReference type="InterPro" id="IPR001451">
    <property type="entry name" value="Hexapep"/>
</dbReference>
<keyword evidence="2 7" id="KW-0441">Lipid A biosynthesis</keyword>
<dbReference type="EMBL" id="FORH01000001">
    <property type="protein sequence ID" value="SFI81961.1"/>
    <property type="molecule type" value="Genomic_DNA"/>
</dbReference>
<dbReference type="SUPFAM" id="SSF51161">
    <property type="entry name" value="Trimeric LpxA-like enzymes"/>
    <property type="match status" value="1"/>
</dbReference>
<dbReference type="PANTHER" id="PTHR43378">
    <property type="entry name" value="UDP-3-O-ACYLGLUCOSAMINE N-ACYLTRANSFERASE"/>
    <property type="match status" value="1"/>
</dbReference>
<dbReference type="InterPro" id="IPR056729">
    <property type="entry name" value="GMPPB_C"/>
</dbReference>
<dbReference type="InterPro" id="IPR007691">
    <property type="entry name" value="LpxD"/>
</dbReference>
<keyword evidence="5 7" id="KW-0443">Lipid metabolism</keyword>
<evidence type="ECO:0000259" key="8">
    <source>
        <dbReference type="Pfam" id="PF25087"/>
    </source>
</evidence>
<comment type="subunit">
    <text evidence="7">Homotrimer.</text>
</comment>
<dbReference type="Proteomes" id="UP000199630">
    <property type="component" value="Unassembled WGS sequence"/>
</dbReference>
<dbReference type="NCBIfam" id="TIGR01853">
    <property type="entry name" value="lipid_A_lpxD"/>
    <property type="match status" value="1"/>
</dbReference>
<dbReference type="AlphaFoldDB" id="A0A1I3LB87"/>
<keyword evidence="10" id="KW-1185">Reference proteome</keyword>
<dbReference type="Gene3D" id="3.40.1390.10">
    <property type="entry name" value="MurE/MurF, N-terminal domain"/>
    <property type="match status" value="1"/>
</dbReference>
<dbReference type="CDD" id="cd03352">
    <property type="entry name" value="LbH_LpxD"/>
    <property type="match status" value="1"/>
</dbReference>
<keyword evidence="3 7" id="KW-0808">Transferase</keyword>
<keyword evidence="6 7" id="KW-0012">Acyltransferase</keyword>
<dbReference type="Pfam" id="PF25087">
    <property type="entry name" value="GMPPB_C"/>
    <property type="match status" value="1"/>
</dbReference>
<dbReference type="PROSITE" id="PS00101">
    <property type="entry name" value="HEXAPEP_TRANSFERASES"/>
    <property type="match status" value="1"/>
</dbReference>
<dbReference type="STRING" id="588602.SAMN04487991_0958"/>
<dbReference type="RefSeq" id="WP_090058220.1">
    <property type="nucleotide sequence ID" value="NZ_FORH01000001.1"/>
</dbReference>
<reference evidence="10" key="1">
    <citation type="submission" date="2016-10" db="EMBL/GenBank/DDBJ databases">
        <authorList>
            <person name="Varghese N."/>
            <person name="Submissions S."/>
        </authorList>
    </citation>
    <scope>NUCLEOTIDE SEQUENCE [LARGE SCALE GENOMIC DNA]</scope>
    <source>
        <strain evidence="10">DSM 26471</strain>
    </source>
</reference>
<feature type="active site" description="Proton acceptor" evidence="7">
    <location>
        <position position="259"/>
    </location>
</feature>
<evidence type="ECO:0000313" key="10">
    <source>
        <dbReference type="Proteomes" id="UP000199630"/>
    </source>
</evidence>
<dbReference type="InterPro" id="IPR018357">
    <property type="entry name" value="Hexapep_transf_CS"/>
</dbReference>
<comment type="pathway">
    <text evidence="7">Bacterial outer membrane biogenesis; LPS lipid A biosynthesis.</text>
</comment>
<protein>
    <recommendedName>
        <fullName evidence="7">UDP-3-O-acylglucosamine N-acyltransferase</fullName>
        <ecNumber evidence="7">2.3.1.191</ecNumber>
    </recommendedName>
</protein>